<dbReference type="EMBL" id="CAKXAJ010015056">
    <property type="protein sequence ID" value="CAH2216339.1"/>
    <property type="molecule type" value="Genomic_DNA"/>
</dbReference>
<name>A0A8S4QQX4_9NEOP</name>
<reference evidence="1" key="1">
    <citation type="submission" date="2022-03" db="EMBL/GenBank/DDBJ databases">
        <authorList>
            <person name="Lindestad O."/>
        </authorList>
    </citation>
    <scope>NUCLEOTIDE SEQUENCE</scope>
</reference>
<organism evidence="1 2">
    <name type="scientific">Pararge aegeria aegeria</name>
    <dbReference type="NCBI Taxonomy" id="348720"/>
    <lineage>
        <taxon>Eukaryota</taxon>
        <taxon>Metazoa</taxon>
        <taxon>Ecdysozoa</taxon>
        <taxon>Arthropoda</taxon>
        <taxon>Hexapoda</taxon>
        <taxon>Insecta</taxon>
        <taxon>Pterygota</taxon>
        <taxon>Neoptera</taxon>
        <taxon>Endopterygota</taxon>
        <taxon>Lepidoptera</taxon>
        <taxon>Glossata</taxon>
        <taxon>Ditrysia</taxon>
        <taxon>Papilionoidea</taxon>
        <taxon>Nymphalidae</taxon>
        <taxon>Satyrinae</taxon>
        <taxon>Satyrini</taxon>
        <taxon>Parargina</taxon>
        <taxon>Pararge</taxon>
    </lineage>
</organism>
<accession>A0A8S4QQX4</accession>
<sequence length="121" mass="14116">MMRTYDKKLALPGMVHPQEDDMQHQRHVDRPVKLDAVEHHVAQQHDGYVAPGGSQVTLQQNSGQHQTCFIKLKKPHMNQKNGGLQPKFNKFRLYYVVETKIFIYFILKFSSCKANLYNMDN</sequence>
<dbReference type="AlphaFoldDB" id="A0A8S4QQX4"/>
<evidence type="ECO:0000313" key="2">
    <source>
        <dbReference type="Proteomes" id="UP000838756"/>
    </source>
</evidence>
<evidence type="ECO:0000313" key="1">
    <source>
        <dbReference type="EMBL" id="CAH2216339.1"/>
    </source>
</evidence>
<gene>
    <name evidence="1" type="primary">jg21711</name>
    <name evidence="1" type="ORF">PAEG_LOCUS4389</name>
</gene>
<proteinExistence type="predicted"/>
<protein>
    <submittedName>
        <fullName evidence="1">Jg21711 protein</fullName>
    </submittedName>
</protein>
<dbReference type="Proteomes" id="UP000838756">
    <property type="component" value="Unassembled WGS sequence"/>
</dbReference>
<comment type="caution">
    <text evidence="1">The sequence shown here is derived from an EMBL/GenBank/DDBJ whole genome shotgun (WGS) entry which is preliminary data.</text>
</comment>
<keyword evidence="2" id="KW-1185">Reference proteome</keyword>